<dbReference type="InterPro" id="IPR029149">
    <property type="entry name" value="Creatin/AminoP/Spt16_N"/>
</dbReference>
<reference evidence="13" key="1">
    <citation type="journal article" date="2019" name="Int. J. Syst. Evol. Microbiol.">
        <title>The Global Catalogue of Microorganisms (GCM) 10K type strain sequencing project: providing services to taxonomists for standard genome sequencing and annotation.</title>
        <authorList>
            <consortium name="The Broad Institute Genomics Platform"/>
            <consortium name="The Broad Institute Genome Sequencing Center for Infectious Disease"/>
            <person name="Wu L."/>
            <person name="Ma J."/>
        </authorList>
    </citation>
    <scope>NUCLEOTIDE SEQUENCE [LARGE SCALE GENOMIC DNA]</scope>
    <source>
        <strain evidence="13">KCTC 52473</strain>
    </source>
</reference>
<evidence type="ECO:0000256" key="8">
    <source>
        <dbReference type="ARBA" id="ARBA00023049"/>
    </source>
</evidence>
<evidence type="ECO:0000256" key="4">
    <source>
        <dbReference type="ARBA" id="ARBA00012574"/>
    </source>
</evidence>
<keyword evidence="12" id="KW-0031">Aminopeptidase</keyword>
<name>A0ABV7FPZ9_9ALTE</name>
<keyword evidence="6 10" id="KW-0479">Metal-binding</keyword>
<dbReference type="Pfam" id="PF05195">
    <property type="entry name" value="AMP_N"/>
    <property type="match status" value="1"/>
</dbReference>
<evidence type="ECO:0000256" key="1">
    <source>
        <dbReference type="ARBA" id="ARBA00001424"/>
    </source>
</evidence>
<evidence type="ECO:0000313" key="12">
    <source>
        <dbReference type="EMBL" id="MFC3120922.1"/>
    </source>
</evidence>
<evidence type="ECO:0000256" key="6">
    <source>
        <dbReference type="ARBA" id="ARBA00022723"/>
    </source>
</evidence>
<evidence type="ECO:0000259" key="11">
    <source>
        <dbReference type="SMART" id="SM01011"/>
    </source>
</evidence>
<accession>A0ABV7FPZ9</accession>
<dbReference type="PROSITE" id="PS00491">
    <property type="entry name" value="PROLINE_PEPTIDASE"/>
    <property type="match status" value="1"/>
</dbReference>
<dbReference type="Gene3D" id="3.40.350.10">
    <property type="entry name" value="Creatinase/prolidase N-terminal domain"/>
    <property type="match status" value="1"/>
</dbReference>
<comment type="catalytic activity">
    <reaction evidence="1">
        <text>Release of any N-terminal amino acid, including proline, that is linked to proline, even from a dipeptide or tripeptide.</text>
        <dbReference type="EC" id="3.4.11.9"/>
    </reaction>
</comment>
<dbReference type="PANTHER" id="PTHR43226">
    <property type="entry name" value="XAA-PRO AMINOPEPTIDASE 3"/>
    <property type="match status" value="1"/>
</dbReference>
<dbReference type="SUPFAM" id="SSF53092">
    <property type="entry name" value="Creatinase/prolidase N-terminal domain"/>
    <property type="match status" value="1"/>
</dbReference>
<dbReference type="Gene3D" id="3.90.230.10">
    <property type="entry name" value="Creatinase/methionine aminopeptidase superfamily"/>
    <property type="match status" value="1"/>
</dbReference>
<evidence type="ECO:0000256" key="7">
    <source>
        <dbReference type="ARBA" id="ARBA00022801"/>
    </source>
</evidence>
<comment type="similarity">
    <text evidence="3 10">Belongs to the peptidase M24B family.</text>
</comment>
<dbReference type="InterPro" id="IPR052433">
    <property type="entry name" value="X-Pro_dipept-like"/>
</dbReference>
<keyword evidence="9" id="KW-0464">Manganese</keyword>
<feature type="domain" description="Aminopeptidase P N-terminal" evidence="11">
    <location>
        <begin position="2"/>
        <end position="138"/>
    </location>
</feature>
<evidence type="ECO:0000256" key="10">
    <source>
        <dbReference type="RuleBase" id="RU000590"/>
    </source>
</evidence>
<protein>
    <recommendedName>
        <fullName evidence="4">Xaa-Pro aminopeptidase</fullName>
        <ecNumber evidence="4">3.4.11.9</ecNumber>
    </recommendedName>
</protein>
<dbReference type="NCBIfam" id="NF008131">
    <property type="entry name" value="PRK10879.1"/>
    <property type="match status" value="1"/>
</dbReference>
<keyword evidence="7 12" id="KW-0378">Hydrolase</keyword>
<organism evidence="12 13">
    <name type="scientific">Agaribacter flavus</name>
    <dbReference type="NCBI Taxonomy" id="1902781"/>
    <lineage>
        <taxon>Bacteria</taxon>
        <taxon>Pseudomonadati</taxon>
        <taxon>Pseudomonadota</taxon>
        <taxon>Gammaproteobacteria</taxon>
        <taxon>Alteromonadales</taxon>
        <taxon>Alteromonadaceae</taxon>
        <taxon>Agaribacter</taxon>
    </lineage>
</organism>
<proteinExistence type="inferred from homology"/>
<evidence type="ECO:0000256" key="3">
    <source>
        <dbReference type="ARBA" id="ARBA00008766"/>
    </source>
</evidence>
<dbReference type="PANTHER" id="PTHR43226:SF4">
    <property type="entry name" value="XAA-PRO AMINOPEPTIDASE 3"/>
    <property type="match status" value="1"/>
</dbReference>
<evidence type="ECO:0000256" key="9">
    <source>
        <dbReference type="ARBA" id="ARBA00023211"/>
    </source>
</evidence>
<comment type="cofactor">
    <cofactor evidence="2">
        <name>Mn(2+)</name>
        <dbReference type="ChEBI" id="CHEBI:29035"/>
    </cofactor>
</comment>
<dbReference type="InterPro" id="IPR036005">
    <property type="entry name" value="Creatinase/aminopeptidase-like"/>
</dbReference>
<dbReference type="Proteomes" id="UP001595478">
    <property type="component" value="Unassembled WGS sequence"/>
</dbReference>
<keyword evidence="5" id="KW-0645">Protease</keyword>
<evidence type="ECO:0000256" key="5">
    <source>
        <dbReference type="ARBA" id="ARBA00022670"/>
    </source>
</evidence>
<comment type="caution">
    <text evidence="12">The sequence shown here is derived from an EMBL/GenBank/DDBJ whole genome shotgun (WGS) entry which is preliminary data.</text>
</comment>
<dbReference type="InterPro" id="IPR007865">
    <property type="entry name" value="Aminopep_P_N"/>
</dbReference>
<keyword evidence="8" id="KW-0482">Metalloprotease</keyword>
<dbReference type="EMBL" id="JBHRSW010000006">
    <property type="protein sequence ID" value="MFC3120922.1"/>
    <property type="molecule type" value="Genomic_DNA"/>
</dbReference>
<dbReference type="EC" id="3.4.11.9" evidence="4"/>
<dbReference type="SMART" id="SM01011">
    <property type="entry name" value="AMP_N"/>
    <property type="match status" value="1"/>
</dbReference>
<dbReference type="InterPro" id="IPR000994">
    <property type="entry name" value="Pept_M24"/>
</dbReference>
<dbReference type="InterPro" id="IPR001131">
    <property type="entry name" value="Peptidase_M24B_aminopep-P_CS"/>
</dbReference>
<sequence>MITQAEYDQRRARLIAECLPNSVVVLPAAQMCTRSNDTEYHFRQNSDFWYFTGFNEPDAYLILSNRDNANSFASYVFLRPKDKTAEIWHGRRLGVQSAPSTLNIQQAYSIEELDELLPTIINGHDHLYYTAGANTLADKVVNAAIKVCKTAPKQAMSAPKCVHDISIMIHKMRLIKSEQEIAVMQRAADISAQAHCKAMQIAHPDIWEYQLEADILHTFASNGARFAAYNTIVGGGENACILHYVDNNQRVADGDLVLIDAGCELHGYAADITRTFPINGKFTPAQAEIYQLVLDAQLASLDLLKPSGQISVAMDRAVEIITKGLIRLGIIKQDFESAIESQSWRNFFMHGLGHYLGLDVHDVGVYKVNGADIPLTPGIVMTVEPGIYISPDADVPEQYKGIGIRIEDNILITEGGNKILTDKVPKTIKDIETLMLQNAL</sequence>
<dbReference type="RefSeq" id="WP_376919063.1">
    <property type="nucleotide sequence ID" value="NZ_JBHRSW010000006.1"/>
</dbReference>
<dbReference type="SUPFAM" id="SSF55920">
    <property type="entry name" value="Creatinase/aminopeptidase"/>
    <property type="match status" value="1"/>
</dbReference>
<dbReference type="Pfam" id="PF00557">
    <property type="entry name" value="Peptidase_M24"/>
    <property type="match status" value="1"/>
</dbReference>
<keyword evidence="13" id="KW-1185">Reference proteome</keyword>
<dbReference type="GO" id="GO:0004177">
    <property type="term" value="F:aminopeptidase activity"/>
    <property type="evidence" value="ECO:0007669"/>
    <property type="project" value="UniProtKB-KW"/>
</dbReference>
<dbReference type="CDD" id="cd01087">
    <property type="entry name" value="Prolidase"/>
    <property type="match status" value="1"/>
</dbReference>
<evidence type="ECO:0000256" key="2">
    <source>
        <dbReference type="ARBA" id="ARBA00001936"/>
    </source>
</evidence>
<gene>
    <name evidence="12" type="primary">pepP</name>
    <name evidence="12" type="ORF">ACFOHL_04780</name>
</gene>
<evidence type="ECO:0000313" key="13">
    <source>
        <dbReference type="Proteomes" id="UP001595478"/>
    </source>
</evidence>